<comment type="caution">
    <text evidence="1">The sequence shown here is derived from an EMBL/GenBank/DDBJ whole genome shotgun (WGS) entry which is preliminary data.</text>
</comment>
<accession>A0AAW2GWK9</accession>
<reference evidence="1 2" key="1">
    <citation type="submission" date="2023-03" db="EMBL/GenBank/DDBJ databases">
        <title>High recombination rates correlate with genetic variation in Cardiocondyla obscurior ants.</title>
        <authorList>
            <person name="Errbii M."/>
        </authorList>
    </citation>
    <scope>NUCLEOTIDE SEQUENCE [LARGE SCALE GENOMIC DNA]</scope>
    <source>
        <strain evidence="1">Alpha-2009</strain>
        <tissue evidence="1">Whole body</tissue>
    </source>
</reference>
<keyword evidence="2" id="KW-1185">Reference proteome</keyword>
<organism evidence="1 2">
    <name type="scientific">Cardiocondyla obscurior</name>
    <dbReference type="NCBI Taxonomy" id="286306"/>
    <lineage>
        <taxon>Eukaryota</taxon>
        <taxon>Metazoa</taxon>
        <taxon>Ecdysozoa</taxon>
        <taxon>Arthropoda</taxon>
        <taxon>Hexapoda</taxon>
        <taxon>Insecta</taxon>
        <taxon>Pterygota</taxon>
        <taxon>Neoptera</taxon>
        <taxon>Endopterygota</taxon>
        <taxon>Hymenoptera</taxon>
        <taxon>Apocrita</taxon>
        <taxon>Aculeata</taxon>
        <taxon>Formicoidea</taxon>
        <taxon>Formicidae</taxon>
        <taxon>Myrmicinae</taxon>
        <taxon>Cardiocondyla</taxon>
    </lineage>
</organism>
<name>A0AAW2GWK9_9HYME</name>
<dbReference type="AlphaFoldDB" id="A0AAW2GWK9"/>
<gene>
    <name evidence="1" type="ORF">PUN28_002914</name>
</gene>
<evidence type="ECO:0000313" key="1">
    <source>
        <dbReference type="EMBL" id="KAL0131689.1"/>
    </source>
</evidence>
<protein>
    <submittedName>
        <fullName evidence="1">Uncharacterized protein</fullName>
    </submittedName>
</protein>
<dbReference type="EMBL" id="JADYXP020000002">
    <property type="protein sequence ID" value="KAL0131689.1"/>
    <property type="molecule type" value="Genomic_DNA"/>
</dbReference>
<dbReference type="Proteomes" id="UP001430953">
    <property type="component" value="Unassembled WGS sequence"/>
</dbReference>
<proteinExistence type="predicted"/>
<sequence>MGISCRFNPSAGSRYIKLLIKFSFKLSRSLKYKIIFRARYIQTMILHLFFQLAPSADYTRRKGSRENGQSGLEVPRAALLRLPRWNYVRCKSETQFDRRRMQSEPCTSSESNLVFLLEILDKIGRNGAKWRNNH</sequence>
<evidence type="ECO:0000313" key="2">
    <source>
        <dbReference type="Proteomes" id="UP001430953"/>
    </source>
</evidence>